<protein>
    <submittedName>
        <fullName evidence="1">Uncharacterized protein</fullName>
    </submittedName>
</protein>
<reference evidence="1" key="1">
    <citation type="journal article" date="2021" name="Proc. Natl. Acad. Sci. U.S.A.">
        <title>A Catalog of Tens of Thousands of Viruses from Human Metagenomes Reveals Hidden Associations with Chronic Diseases.</title>
        <authorList>
            <person name="Tisza M.J."/>
            <person name="Buck C.B."/>
        </authorList>
    </citation>
    <scope>NUCLEOTIDE SEQUENCE</scope>
    <source>
        <strain evidence="1">CtEQ64</strain>
    </source>
</reference>
<proteinExistence type="predicted"/>
<sequence length="330" mass="38755">MTSDDKHTSLLIIGNSESTNKTCKIEKFNTLFDVEKEYGKDSDLYQAYKLAKNYSAPDVYLVNMRTISDFLNITNQLIDYDFAYICPTKIMFSDRYTDRYNKDLTDYYLNVLSSNCYKNRSMIIITDKHSSLFEDIDEFNNYYDGIVQKFTSVHNKNKFLDNIILVGNNLKYIQYSNIVVAAKLAATPINEYPLLSNEDTDFIVDYKDMLPNVVYYRNSSLVGTTVENLVNLSSENPNKSVMVMRIIYYLVREMDFDEYIGKNYRKFYLLKIRDRLESLLKQNVGFVLYDYHIDSVEEQLRENGLGVDIILRYTLYPLFTTESYTAEQRL</sequence>
<name>A0A8S5RLA4_9VIRU</name>
<evidence type="ECO:0000313" key="1">
    <source>
        <dbReference type="EMBL" id="DAE31889.1"/>
    </source>
</evidence>
<organism evidence="1">
    <name type="scientific">virus sp. ctEQ64</name>
    <dbReference type="NCBI Taxonomy" id="2825809"/>
    <lineage>
        <taxon>Viruses</taxon>
    </lineage>
</organism>
<accession>A0A8S5RLA4</accession>
<dbReference type="EMBL" id="BK059112">
    <property type="protein sequence ID" value="DAE31889.1"/>
    <property type="molecule type" value="Genomic_DNA"/>
</dbReference>